<keyword evidence="5" id="KW-0498">Mitosis</keyword>
<evidence type="ECO:0000256" key="4">
    <source>
        <dbReference type="ARBA" id="ARBA00022741"/>
    </source>
</evidence>
<evidence type="ECO:0000256" key="1">
    <source>
        <dbReference type="ARBA" id="ARBA00004123"/>
    </source>
</evidence>
<dbReference type="AlphaFoldDB" id="A0A2G8K3S7"/>
<dbReference type="SMART" id="SM00968">
    <property type="entry name" value="SMC_hinge"/>
    <property type="match status" value="1"/>
</dbReference>
<name>A0A2G8K3S7_STIJA</name>
<evidence type="ECO:0000256" key="10">
    <source>
        <dbReference type="ARBA" id="ARBA00023306"/>
    </source>
</evidence>
<dbReference type="STRING" id="307972.A0A2G8K3S7"/>
<dbReference type="FunFam" id="3.40.50.300:FF:000278">
    <property type="entry name" value="Structural maintenance of chromosomes 2"/>
    <property type="match status" value="1"/>
</dbReference>
<evidence type="ECO:0000256" key="9">
    <source>
        <dbReference type="ARBA" id="ARBA00023242"/>
    </source>
</evidence>
<reference evidence="16 17" key="1">
    <citation type="journal article" date="2017" name="PLoS Biol.">
        <title>The sea cucumber genome provides insights into morphological evolution and visceral regeneration.</title>
        <authorList>
            <person name="Zhang X."/>
            <person name="Sun L."/>
            <person name="Yuan J."/>
            <person name="Sun Y."/>
            <person name="Gao Y."/>
            <person name="Zhang L."/>
            <person name="Li S."/>
            <person name="Dai H."/>
            <person name="Hamel J.F."/>
            <person name="Liu C."/>
            <person name="Yu Y."/>
            <person name="Liu S."/>
            <person name="Lin W."/>
            <person name="Guo K."/>
            <person name="Jin S."/>
            <person name="Xu P."/>
            <person name="Storey K.B."/>
            <person name="Huan P."/>
            <person name="Zhang T."/>
            <person name="Zhou Y."/>
            <person name="Zhang J."/>
            <person name="Lin C."/>
            <person name="Li X."/>
            <person name="Xing L."/>
            <person name="Huo D."/>
            <person name="Sun M."/>
            <person name="Wang L."/>
            <person name="Mercier A."/>
            <person name="Li F."/>
            <person name="Yang H."/>
            <person name="Xiang J."/>
        </authorList>
    </citation>
    <scope>NUCLEOTIDE SEQUENCE [LARGE SCALE GENOMIC DNA]</scope>
    <source>
        <strain evidence="16">Shaxun</strain>
        <tissue evidence="16">Muscle</tissue>
    </source>
</reference>
<dbReference type="OrthoDB" id="10255539at2759"/>
<dbReference type="InterPro" id="IPR027417">
    <property type="entry name" value="P-loop_NTPase"/>
</dbReference>
<sequence length="1232" mass="139604">MYIKEMVIDGFKSYAQRTEIKDFDNLFNAITGLNGSGKSNILDAICFLLGISNLTQVRAGSLQELVYKGGQAGVTKATVTVTFDNRNKNQSPLGYETFDEITVSRQVIIGGRNKYLINGSNANNSRVHDLFCSVQLNVNNPHFLIMQGRITKVLNMKPPEILSMIEEAAGTRMYENKRTSAQKTIEKKDAKLKEIESILEEEIAPTLNRLKEERASYLEYQKVMRELEHLSRWHVAYQFVCAEKTSKSSADDLAKMFETSNNYRQRLKEIDPSVLDLDRVIGELEQKRDEEAGGILKELETTLSERQNEDTKMQSTIQHQRETLNQEKKKKKGIEKSFSEDQATLKAKEKEIEKWSSNFGKLEEQCKKDAEAVSAAQKHYQAVSSGLSSNEDGQEATLADQLLACKDGLSTADTNLKEAQMKLKNAQSELKKKQTELKKTEKEYEKDKSNLENIEKNKTKLETEMKKLGFEDGKEEGLAKKRRALSAEVEKLQDTVNALTARFPNLSFDYKSPEKNFDRSKVHGLVARMVKVKDVKYATALEVTAGRKLYNVIVDTEVTGKKLLQKGDLRRRYTIIPLNKIAARSINDKTVKAAQQVVGKDKVRTALTLVGFKGDLETAMKFVFGSTLVCDQMEQAKKVAFDPRVNTRSVTLAGDTFDPSGTLTGGARTKGANVLAKLSELQEAEEALNTNRGELEKIDSELNKFRSSADKFLQMKEQYDLKVHETSLLQERLQQSTHHKQLEEIQALEASIEEQQKAMTEYKDKQRELSEKAKLLEAKIKDAKSVREQELKEAESMITKSKKKADESKKQMEGKYQELDALKLEVETLKQDLEKYQEQVKKSDEALEQFQELLVKLEDEAKASKKSVAEAKKALNDQKEILKGRNVDIQTKVGERQALCKEDQEIQLKIKEMEHEISKFQRDSKDASNKVESLQAKYEWIASEKQYFGQPNTAYDFESKDPKEVGRKLQKLQETKEKLSKNVNMRAMNMLSKAEEKYNDLIKKKQIVAKDKSLIMATIKELDEKKNEALRKAWQQVNKDFGSIFSTLLPGTNAKLEPPEGLTVLDGLTVRVAFGDTWKESLNELSGGQRSLVALSLILSLLLFKPAPLYILDEVDAALDLSHTQNIGMMLRTHFKHSQFIVVSLKDGMFNNANVLFKTKFVDGVSTVTRYAQKESHAPLASVGSSRSGKGTGKKDNKSKRQRLISSHRSQLNYCKNTISSKINYIVKILRL</sequence>
<dbReference type="CDD" id="cd03273">
    <property type="entry name" value="ABC_SMC2_euk"/>
    <property type="match status" value="1"/>
</dbReference>
<feature type="coiled-coil region" evidence="13">
    <location>
        <begin position="409"/>
        <end position="502"/>
    </location>
</feature>
<evidence type="ECO:0000256" key="7">
    <source>
        <dbReference type="ARBA" id="ARBA00023054"/>
    </source>
</evidence>
<dbReference type="GO" id="GO:0005524">
    <property type="term" value="F:ATP binding"/>
    <property type="evidence" value="ECO:0007669"/>
    <property type="project" value="UniProtKB-KW"/>
</dbReference>
<dbReference type="GO" id="GO:0098813">
    <property type="term" value="P:nuclear chromosome segregation"/>
    <property type="evidence" value="ECO:0007669"/>
    <property type="project" value="UniProtKB-ARBA"/>
</dbReference>
<dbReference type="Pfam" id="PF02463">
    <property type="entry name" value="SMC_N"/>
    <property type="match status" value="1"/>
</dbReference>
<dbReference type="FunFam" id="1.20.1060.20:FF:000005">
    <property type="entry name" value="Structural maintenance of chromosomes 2"/>
    <property type="match status" value="1"/>
</dbReference>
<dbReference type="InterPro" id="IPR010935">
    <property type="entry name" value="SMC_hinge"/>
</dbReference>
<keyword evidence="8" id="KW-0226">DNA condensation</keyword>
<dbReference type="EMBL" id="MRZV01000917">
    <property type="protein sequence ID" value="PIK42658.1"/>
    <property type="molecule type" value="Genomic_DNA"/>
</dbReference>
<dbReference type="GO" id="GO:0000796">
    <property type="term" value="C:condensin complex"/>
    <property type="evidence" value="ECO:0007669"/>
    <property type="project" value="UniProtKB-ARBA"/>
</dbReference>
<feature type="region of interest" description="Disordered" evidence="14">
    <location>
        <begin position="304"/>
        <end position="336"/>
    </location>
</feature>
<evidence type="ECO:0000256" key="12">
    <source>
        <dbReference type="PIRNR" id="PIRNR005719"/>
    </source>
</evidence>
<keyword evidence="17" id="KW-1185">Reference proteome</keyword>
<dbReference type="GO" id="GO:0016887">
    <property type="term" value="F:ATP hydrolysis activity"/>
    <property type="evidence" value="ECO:0007669"/>
    <property type="project" value="InterPro"/>
</dbReference>
<dbReference type="GO" id="GO:0030261">
    <property type="term" value="P:chromosome condensation"/>
    <property type="evidence" value="ECO:0007669"/>
    <property type="project" value="UniProtKB-KW"/>
</dbReference>
<dbReference type="PIRSF" id="PIRSF005719">
    <property type="entry name" value="SMC"/>
    <property type="match status" value="1"/>
</dbReference>
<evidence type="ECO:0000256" key="6">
    <source>
        <dbReference type="ARBA" id="ARBA00022840"/>
    </source>
</evidence>
<evidence type="ECO:0000256" key="13">
    <source>
        <dbReference type="SAM" id="Coils"/>
    </source>
</evidence>
<protein>
    <recommendedName>
        <fullName evidence="12">Structural maintenance of chromosomes protein</fullName>
    </recommendedName>
</protein>
<organism evidence="16 17">
    <name type="scientific">Stichopus japonicus</name>
    <name type="common">Sea cucumber</name>
    <dbReference type="NCBI Taxonomy" id="307972"/>
    <lineage>
        <taxon>Eukaryota</taxon>
        <taxon>Metazoa</taxon>
        <taxon>Echinodermata</taxon>
        <taxon>Eleutherozoa</taxon>
        <taxon>Echinozoa</taxon>
        <taxon>Holothuroidea</taxon>
        <taxon>Aspidochirotacea</taxon>
        <taxon>Aspidochirotida</taxon>
        <taxon>Stichopodidae</taxon>
        <taxon>Apostichopus</taxon>
    </lineage>
</organism>
<dbReference type="GO" id="GO:0000280">
    <property type="term" value="P:nuclear division"/>
    <property type="evidence" value="ECO:0007669"/>
    <property type="project" value="UniProtKB-ARBA"/>
</dbReference>
<dbReference type="Proteomes" id="UP000230750">
    <property type="component" value="Unassembled WGS sequence"/>
</dbReference>
<accession>A0A2G8K3S7</accession>
<evidence type="ECO:0000313" key="17">
    <source>
        <dbReference type="Proteomes" id="UP000230750"/>
    </source>
</evidence>
<dbReference type="InterPro" id="IPR003395">
    <property type="entry name" value="RecF/RecN/SMC_N"/>
</dbReference>
<evidence type="ECO:0000256" key="11">
    <source>
        <dbReference type="ARBA" id="ARBA00058936"/>
    </source>
</evidence>
<comment type="caution">
    <text evidence="16">The sequence shown here is derived from an EMBL/GenBank/DDBJ whole genome shotgun (WGS) entry which is preliminary data.</text>
</comment>
<dbReference type="Gene3D" id="3.40.50.300">
    <property type="entry name" value="P-loop containing nucleotide triphosphate hydrolases"/>
    <property type="match status" value="2"/>
</dbReference>
<feature type="region of interest" description="Disordered" evidence="14">
    <location>
        <begin position="1178"/>
        <end position="1207"/>
    </location>
</feature>
<dbReference type="GO" id="GO:0031981">
    <property type="term" value="C:nuclear lumen"/>
    <property type="evidence" value="ECO:0007669"/>
    <property type="project" value="UniProtKB-ARBA"/>
</dbReference>
<dbReference type="Gene3D" id="1.20.1060.20">
    <property type="match status" value="1"/>
</dbReference>
<dbReference type="Gene3D" id="3.30.70.1620">
    <property type="match status" value="1"/>
</dbReference>
<dbReference type="PANTHER" id="PTHR43977">
    <property type="entry name" value="STRUCTURAL MAINTENANCE OF CHROMOSOMES PROTEIN 3"/>
    <property type="match status" value="1"/>
</dbReference>
<evidence type="ECO:0000256" key="14">
    <source>
        <dbReference type="SAM" id="MobiDB-lite"/>
    </source>
</evidence>
<feature type="coiled-coil region" evidence="13">
    <location>
        <begin position="738"/>
        <end position="874"/>
    </location>
</feature>
<dbReference type="GO" id="GO:0051301">
    <property type="term" value="P:cell division"/>
    <property type="evidence" value="ECO:0007669"/>
    <property type="project" value="UniProtKB-KW"/>
</dbReference>
<dbReference type="InterPro" id="IPR027120">
    <property type="entry name" value="Smc2_ABC"/>
</dbReference>
<evidence type="ECO:0000256" key="2">
    <source>
        <dbReference type="ARBA" id="ARBA00005231"/>
    </source>
</evidence>
<keyword evidence="4" id="KW-0547">Nucleotide-binding</keyword>
<keyword evidence="9 12" id="KW-0539">Nucleus</keyword>
<dbReference type="SUPFAM" id="SSF75553">
    <property type="entry name" value="Smc hinge domain"/>
    <property type="match status" value="1"/>
</dbReference>
<evidence type="ECO:0000256" key="8">
    <source>
        <dbReference type="ARBA" id="ARBA00023067"/>
    </source>
</evidence>
<evidence type="ECO:0000256" key="5">
    <source>
        <dbReference type="ARBA" id="ARBA00022776"/>
    </source>
</evidence>
<dbReference type="InterPro" id="IPR036277">
    <property type="entry name" value="SMC_hinge_sf"/>
</dbReference>
<keyword evidence="3" id="KW-0132">Cell division</keyword>
<feature type="coiled-coil region" evidence="13">
    <location>
        <begin position="903"/>
        <end position="937"/>
    </location>
</feature>
<evidence type="ECO:0000313" key="16">
    <source>
        <dbReference type="EMBL" id="PIK42658.1"/>
    </source>
</evidence>
<dbReference type="FunFam" id="3.40.50.300:FF:000385">
    <property type="entry name" value="Structural maintenance of chromosomes 2"/>
    <property type="match status" value="1"/>
</dbReference>
<dbReference type="SUPFAM" id="SSF52540">
    <property type="entry name" value="P-loop containing nucleoside triphosphate hydrolases"/>
    <property type="match status" value="1"/>
</dbReference>
<gene>
    <name evidence="16" type="ORF">BSL78_20489</name>
</gene>
<proteinExistence type="inferred from homology"/>
<comment type="similarity">
    <text evidence="2">Belongs to the SMC family. SMC2 subfamily.</text>
</comment>
<keyword evidence="7 13" id="KW-0175">Coiled coil</keyword>
<feature type="domain" description="SMC hinge" evidence="15">
    <location>
        <begin position="520"/>
        <end position="640"/>
    </location>
</feature>
<keyword evidence="6" id="KW-0067">ATP-binding</keyword>
<feature type="coiled-coil region" evidence="13">
    <location>
        <begin position="984"/>
        <end position="1011"/>
    </location>
</feature>
<comment type="subcellular location">
    <subcellularLocation>
        <location evidence="1 12">Nucleus</location>
    </subcellularLocation>
</comment>
<keyword evidence="10" id="KW-0131">Cell cycle</keyword>
<evidence type="ECO:0000259" key="15">
    <source>
        <dbReference type="SMART" id="SM00968"/>
    </source>
</evidence>
<dbReference type="GO" id="GO:0000793">
    <property type="term" value="C:condensed chromosome"/>
    <property type="evidence" value="ECO:0007669"/>
    <property type="project" value="UniProtKB-ARBA"/>
</dbReference>
<dbReference type="Pfam" id="PF06470">
    <property type="entry name" value="SMC_hinge"/>
    <property type="match status" value="1"/>
</dbReference>
<comment type="function">
    <text evidence="11">Central component of the condensin complex, a complex required for conversion of interphase chromatin into mitotic-like condense chromosomes. The condensin complex probably introduces positive supercoils into relaxed DNA in the presence of type I topoisomerases and converts nicked DNA into positive knotted forms in the presence of type II topoisomerases.</text>
</comment>
<dbReference type="InterPro" id="IPR024704">
    <property type="entry name" value="SMC"/>
</dbReference>
<evidence type="ECO:0000256" key="3">
    <source>
        <dbReference type="ARBA" id="ARBA00022618"/>
    </source>
</evidence>